<sequence length="299" mass="34173">MKVIVVAGAREFLLEIGLQDSVLDIKRRIQQLVGVPVAAQILAVSDWELIDGLDMEDYPIVNDGTRIDLTVEPMMPLFSSYCRKIQIIVKFSARQINIEVDRTDTVRSLKEKIHLFDGTPIKRMSLFFSGVELDEDFRNLIEYGIHEFSEIVVFLKTMTRVRDDPPSRKLSVAVQTSSCLLNSARIPVEMKDSSTVNEMRQLLLSRKILPQDDYLFIHKQRIMRDNCSLRWHGVDNGDILYVFKGTKAIPQERRPLLMGSILNKLPNLGGEPAPKEKMIMRFKEVVAQLVNLIIYGSVL</sequence>
<protein>
    <recommendedName>
        <fullName evidence="1">Ubiquitin-like domain-containing protein</fullName>
    </recommendedName>
</protein>
<dbReference type="Pfam" id="PF00240">
    <property type="entry name" value="ubiquitin"/>
    <property type="match status" value="2"/>
</dbReference>
<gene>
    <name evidence="2" type="ORF">SADUNF_Sadunf17G0021600</name>
</gene>
<evidence type="ECO:0000313" key="2">
    <source>
        <dbReference type="EMBL" id="KAF9663278.1"/>
    </source>
</evidence>
<dbReference type="CDD" id="cd17039">
    <property type="entry name" value="Ubl_ubiquitin_like"/>
    <property type="match status" value="3"/>
</dbReference>
<dbReference type="EMBL" id="JADGMS010000017">
    <property type="protein sequence ID" value="KAF9663278.1"/>
    <property type="molecule type" value="Genomic_DNA"/>
</dbReference>
<dbReference type="GO" id="GO:0043130">
    <property type="term" value="F:ubiquitin binding"/>
    <property type="evidence" value="ECO:0007669"/>
    <property type="project" value="TreeGrafter"/>
</dbReference>
<dbReference type="GO" id="GO:0031593">
    <property type="term" value="F:polyubiquitin modification-dependent protein binding"/>
    <property type="evidence" value="ECO:0007669"/>
    <property type="project" value="TreeGrafter"/>
</dbReference>
<comment type="caution">
    <text evidence="2">The sequence shown here is derived from an EMBL/GenBank/DDBJ whole genome shotgun (WGS) entry which is preliminary data.</text>
</comment>
<dbReference type="GO" id="GO:0005829">
    <property type="term" value="C:cytosol"/>
    <property type="evidence" value="ECO:0007669"/>
    <property type="project" value="TreeGrafter"/>
</dbReference>
<dbReference type="Gene3D" id="3.10.20.90">
    <property type="entry name" value="Phosphatidylinositol 3-kinase Catalytic Subunit, Chain A, domain 1"/>
    <property type="match status" value="3"/>
</dbReference>
<dbReference type="AlphaFoldDB" id="A0A835MMX6"/>
<dbReference type="SUPFAM" id="SSF54236">
    <property type="entry name" value="Ubiquitin-like"/>
    <property type="match status" value="3"/>
</dbReference>
<dbReference type="Proteomes" id="UP000657918">
    <property type="component" value="Unassembled WGS sequence"/>
</dbReference>
<evidence type="ECO:0000259" key="1">
    <source>
        <dbReference type="PROSITE" id="PS50053"/>
    </source>
</evidence>
<feature type="domain" description="Ubiquitin-like" evidence="1">
    <location>
        <begin position="1"/>
        <end position="60"/>
    </location>
</feature>
<dbReference type="OrthoDB" id="428577at2759"/>
<accession>A0A835MMX6</accession>
<feature type="domain" description="Ubiquitin-like" evidence="1">
    <location>
        <begin position="85"/>
        <end position="156"/>
    </location>
</feature>
<dbReference type="InterPro" id="IPR029071">
    <property type="entry name" value="Ubiquitin-like_domsf"/>
</dbReference>
<feature type="domain" description="Ubiquitin-like" evidence="1">
    <location>
        <begin position="170"/>
        <end position="242"/>
    </location>
</feature>
<name>A0A835MMX6_9ROSI</name>
<dbReference type="GO" id="GO:0070628">
    <property type="term" value="F:proteasome binding"/>
    <property type="evidence" value="ECO:0007669"/>
    <property type="project" value="TreeGrafter"/>
</dbReference>
<dbReference type="GO" id="GO:0005654">
    <property type="term" value="C:nucleoplasm"/>
    <property type="evidence" value="ECO:0007669"/>
    <property type="project" value="TreeGrafter"/>
</dbReference>
<organism evidence="2 3">
    <name type="scientific">Salix dunnii</name>
    <dbReference type="NCBI Taxonomy" id="1413687"/>
    <lineage>
        <taxon>Eukaryota</taxon>
        <taxon>Viridiplantae</taxon>
        <taxon>Streptophyta</taxon>
        <taxon>Embryophyta</taxon>
        <taxon>Tracheophyta</taxon>
        <taxon>Spermatophyta</taxon>
        <taxon>Magnoliopsida</taxon>
        <taxon>eudicotyledons</taxon>
        <taxon>Gunneridae</taxon>
        <taxon>Pentapetalae</taxon>
        <taxon>rosids</taxon>
        <taxon>fabids</taxon>
        <taxon>Malpighiales</taxon>
        <taxon>Salicaceae</taxon>
        <taxon>Saliceae</taxon>
        <taxon>Salix</taxon>
    </lineage>
</organism>
<dbReference type="InterPro" id="IPR000626">
    <property type="entry name" value="Ubiquitin-like_dom"/>
</dbReference>
<reference evidence="2 3" key="1">
    <citation type="submission" date="2020-10" db="EMBL/GenBank/DDBJ databases">
        <title>Plant Genome Project.</title>
        <authorList>
            <person name="Zhang R.-G."/>
        </authorList>
    </citation>
    <scope>NUCLEOTIDE SEQUENCE [LARGE SCALE GENOMIC DNA]</scope>
    <source>
        <strain evidence="2">FAFU-HL-1</strain>
        <tissue evidence="2">Leaf</tissue>
    </source>
</reference>
<dbReference type="PANTHER" id="PTHR10621:SF38">
    <property type="entry name" value="UBIQUITIN DOMAIN-CONTAINING PROTEIN 7SL RNA1-RELATED"/>
    <property type="match status" value="1"/>
</dbReference>
<dbReference type="SMART" id="SM00213">
    <property type="entry name" value="UBQ"/>
    <property type="match status" value="3"/>
</dbReference>
<dbReference type="PROSITE" id="PS50053">
    <property type="entry name" value="UBIQUITIN_2"/>
    <property type="match status" value="3"/>
</dbReference>
<dbReference type="GO" id="GO:0043161">
    <property type="term" value="P:proteasome-mediated ubiquitin-dependent protein catabolic process"/>
    <property type="evidence" value="ECO:0007669"/>
    <property type="project" value="TreeGrafter"/>
</dbReference>
<dbReference type="PANTHER" id="PTHR10621">
    <property type="entry name" value="UV EXCISION REPAIR PROTEIN RAD23"/>
    <property type="match status" value="1"/>
</dbReference>
<evidence type="ECO:0000313" key="3">
    <source>
        <dbReference type="Proteomes" id="UP000657918"/>
    </source>
</evidence>
<keyword evidence="3" id="KW-1185">Reference proteome</keyword>
<proteinExistence type="predicted"/>